<feature type="active site" description="Charge relay system" evidence="8 9">
    <location>
        <position position="636"/>
    </location>
</feature>
<dbReference type="Gene3D" id="3.40.50.200">
    <property type="entry name" value="Peptidase S8/S53 domain"/>
    <property type="match status" value="2"/>
</dbReference>
<evidence type="ECO:0000256" key="4">
    <source>
        <dbReference type="ARBA" id="ARBA00022670"/>
    </source>
</evidence>
<evidence type="ECO:0000256" key="10">
    <source>
        <dbReference type="RuleBase" id="RU003355"/>
    </source>
</evidence>
<feature type="region of interest" description="Disordered" evidence="11">
    <location>
        <begin position="117"/>
        <end position="138"/>
    </location>
</feature>
<dbReference type="InterPro" id="IPR023828">
    <property type="entry name" value="Peptidase_S8_Ser-AS"/>
</dbReference>
<sequence length="1073" mass="116352">MAKKKNFFNKEISSTIPKTNSDFMNFYFLVGGESVKKTSKTVASLSLAAVLLLTSLPYNVYASEKLSRQELSKLNSITNAVVTEGTRTAKISPRLNTKSDKKVSVIVQFKSEPAAVSQEYRRGSRSTSSQESRVAREHSSFLKEARKKNIDLDVERQFSLVFNGMELTLPANEIPKLAELPQVQAVYENTTYSVPDVETADSGSYKYDIAPLKQIGVLDMWKEGLDGRGLKVGVIDTGVDYLHPDLKDAYKGGYDSFDNDKDPYEEAPISPDDDRRGTGYEGSSHGTHVAGTIVGRAKNKDSDVQVKGVAYAADLYVYRVLGRDGGSSAQVIDGIEKAVRDGMDVINLSLGAAMEKNADSPDSIAVNNAMRAGVITVIANGNSAQDEPGRYYYTAGSPAGAKLPITVGAVTPPSVLYDASATSSFGDTYNFHVMAWQINQNNFRDLIGTDPLPVVYANLGSAQDFANVDVKGKVALVSRGTLAFTDKILNAKKAGAAAIVIFNGNDKDGDGLADLDLPPQERGDYIDTILGDQMEGIPTFDMRGVEGRALAKELLSDPEKAQTLTFTFSGDYPTTNDPGDKVAGFSSRGPVMGDNYAIKPDVTAPGVSILSSVPAWGKLIEGAQYDKAYARFNGTSMATPHVAGLALLLKQAHPEWTPFEVKAALVNTAERLYDEEGTLYDVYSQGAGRVNGLAAMKTPAVLQVVEPVTILNEDYEPETINNYTANTSFGLMKPGSAPVTKTLQLKNTSRVDVTYDAEVIMHTAVTTDPWHPKETPDVRDIKVKLSSDTISAKAKKRTKFTLSLAPDKDAEEGVYEGEVVLRSRDERYPDLHVPFVVHVGEKPEDTHFGLADMKLSSSTLSPDGDGKDDTITVEAELQATGVNLIELEAWSLDDTYIGTMAVRFNDFEPFEPGPFTISNIDGTYVTGSLVPRMLPPGKYKLRLVAYVIDPETGQVLDIYELWKALRVKEPVFDESAASEARSSLKETAAAFQADIVNTETIGEAVLALPTESEDVTYAVTKSSKPELIDNDGILVALPETDSETVTLYVTISSKENPDEQETVKVKVTLKGQE</sequence>
<dbReference type="Pfam" id="PF02225">
    <property type="entry name" value="PA"/>
    <property type="match status" value="1"/>
</dbReference>
<evidence type="ECO:0000256" key="5">
    <source>
        <dbReference type="ARBA" id="ARBA00022729"/>
    </source>
</evidence>
<dbReference type="EMBL" id="OY569118">
    <property type="protein sequence ID" value="CAJ1004357.1"/>
    <property type="molecule type" value="Genomic_DNA"/>
</dbReference>
<protein>
    <submittedName>
        <fullName evidence="16">Peptidase</fullName>
    </submittedName>
</protein>
<feature type="domain" description="Inhibitor I9" evidence="14">
    <location>
        <begin position="105"/>
        <end position="193"/>
    </location>
</feature>
<dbReference type="InterPro" id="IPR010259">
    <property type="entry name" value="S8pro/Inhibitor_I9"/>
</dbReference>
<dbReference type="InterPro" id="IPR022398">
    <property type="entry name" value="Peptidase_S8_His-AS"/>
</dbReference>
<feature type="region of interest" description="Disordered" evidence="11">
    <location>
        <begin position="253"/>
        <end position="285"/>
    </location>
</feature>
<dbReference type="PRINTS" id="PR00723">
    <property type="entry name" value="SUBTILISIN"/>
</dbReference>
<keyword evidence="7 9" id="KW-0720">Serine protease</keyword>
<dbReference type="KEGG" id="bayd:BSPP4475_18865"/>
<evidence type="ECO:0000256" key="8">
    <source>
        <dbReference type="PIRSR" id="PIRSR615500-1"/>
    </source>
</evidence>
<dbReference type="Pfam" id="PF00082">
    <property type="entry name" value="Peptidase_S8"/>
    <property type="match status" value="1"/>
</dbReference>
<evidence type="ECO:0000256" key="11">
    <source>
        <dbReference type="SAM" id="MobiDB-lite"/>
    </source>
</evidence>
<dbReference type="InterPro" id="IPR034213">
    <property type="entry name" value="S8_Vpr-like"/>
</dbReference>
<dbReference type="PROSITE" id="PS00138">
    <property type="entry name" value="SUBTILASE_SER"/>
    <property type="match status" value="1"/>
</dbReference>
<reference evidence="16" key="1">
    <citation type="submission" date="2023-07" db="EMBL/GenBank/DDBJ databases">
        <authorList>
            <person name="Ivanov I."/>
            <person name="Teneva D."/>
            <person name="Stoikov I."/>
        </authorList>
    </citation>
    <scope>NUCLEOTIDE SEQUENCE</scope>
    <source>
        <strain evidence="16">4475</strain>
    </source>
</reference>
<dbReference type="GO" id="GO:0004252">
    <property type="term" value="F:serine-type endopeptidase activity"/>
    <property type="evidence" value="ECO:0007669"/>
    <property type="project" value="UniProtKB-UniRule"/>
</dbReference>
<dbReference type="InterPro" id="IPR000209">
    <property type="entry name" value="Peptidase_S8/S53_dom"/>
</dbReference>
<dbReference type="PANTHER" id="PTHR43806:SF65">
    <property type="entry name" value="SERINE PROTEASE APRX"/>
    <property type="match status" value="1"/>
</dbReference>
<dbReference type="InterPro" id="IPR023827">
    <property type="entry name" value="Peptidase_S8_Asp-AS"/>
</dbReference>
<dbReference type="Pfam" id="PF05922">
    <property type="entry name" value="Inhibitor_I9"/>
    <property type="match status" value="1"/>
</dbReference>
<evidence type="ECO:0000256" key="9">
    <source>
        <dbReference type="PROSITE-ProRule" id="PRU01240"/>
    </source>
</evidence>
<dbReference type="PROSITE" id="PS00136">
    <property type="entry name" value="SUBTILASE_ASP"/>
    <property type="match status" value="1"/>
</dbReference>
<dbReference type="GO" id="GO:0016020">
    <property type="term" value="C:membrane"/>
    <property type="evidence" value="ECO:0007669"/>
    <property type="project" value="InterPro"/>
</dbReference>
<evidence type="ECO:0000256" key="3">
    <source>
        <dbReference type="ARBA" id="ARBA00022525"/>
    </source>
</evidence>
<dbReference type="Gene3D" id="2.60.40.1710">
    <property type="entry name" value="Subtilisin-like superfamily"/>
    <property type="match status" value="1"/>
</dbReference>
<dbReference type="InterPro" id="IPR036852">
    <property type="entry name" value="Peptidase_S8/S53_dom_sf"/>
</dbReference>
<evidence type="ECO:0000259" key="14">
    <source>
        <dbReference type="Pfam" id="PF05922"/>
    </source>
</evidence>
<keyword evidence="17" id="KW-1185">Reference proteome</keyword>
<evidence type="ECO:0000256" key="1">
    <source>
        <dbReference type="ARBA" id="ARBA00011073"/>
    </source>
</evidence>
<evidence type="ECO:0000313" key="17">
    <source>
        <dbReference type="Proteomes" id="UP001189619"/>
    </source>
</evidence>
<feature type="domain" description="C5a peptidase/Subtilisin-like protease SBT2-like Fn3-like" evidence="15">
    <location>
        <begin position="739"/>
        <end position="836"/>
    </location>
</feature>
<dbReference type="SUPFAM" id="SSF52025">
    <property type="entry name" value="PA domain"/>
    <property type="match status" value="1"/>
</dbReference>
<feature type="domain" description="PA" evidence="13">
    <location>
        <begin position="453"/>
        <end position="513"/>
    </location>
</feature>
<dbReference type="Proteomes" id="UP001189619">
    <property type="component" value="Chromosome"/>
</dbReference>
<evidence type="ECO:0000256" key="7">
    <source>
        <dbReference type="ARBA" id="ARBA00022825"/>
    </source>
</evidence>
<dbReference type="SUPFAM" id="SSF52743">
    <property type="entry name" value="Subtilisin-like"/>
    <property type="match status" value="1"/>
</dbReference>
<name>A0AA48MAM1_9BACL</name>
<dbReference type="InterPro" id="IPR050131">
    <property type="entry name" value="Peptidase_S8_subtilisin-like"/>
</dbReference>
<keyword evidence="3" id="KW-0964">Secreted</keyword>
<dbReference type="InterPro" id="IPR015500">
    <property type="entry name" value="Peptidase_S8_subtilisin-rel"/>
</dbReference>
<accession>A0AA48MAM1</accession>
<dbReference type="CDD" id="cd02133">
    <property type="entry name" value="PA_C5a_like"/>
    <property type="match status" value="1"/>
</dbReference>
<dbReference type="PANTHER" id="PTHR43806">
    <property type="entry name" value="PEPTIDASE S8"/>
    <property type="match status" value="1"/>
</dbReference>
<keyword evidence="4 9" id="KW-0645">Protease</keyword>
<feature type="active site" description="Charge relay system" evidence="8 9">
    <location>
        <position position="236"/>
    </location>
</feature>
<evidence type="ECO:0000256" key="6">
    <source>
        <dbReference type="ARBA" id="ARBA00022801"/>
    </source>
</evidence>
<organism evidence="16 17">
    <name type="scientific">Brevibacillus aydinogluensis</name>
    <dbReference type="NCBI Taxonomy" id="927786"/>
    <lineage>
        <taxon>Bacteria</taxon>
        <taxon>Bacillati</taxon>
        <taxon>Bacillota</taxon>
        <taxon>Bacilli</taxon>
        <taxon>Bacillales</taxon>
        <taxon>Paenibacillaceae</taxon>
        <taxon>Brevibacillus</taxon>
    </lineage>
</organism>
<feature type="active site" description="Charge relay system" evidence="8 9">
    <location>
        <position position="285"/>
    </location>
</feature>
<keyword evidence="6 9" id="KW-0378">Hydrolase</keyword>
<dbReference type="PROSITE" id="PS51892">
    <property type="entry name" value="SUBTILASE"/>
    <property type="match status" value="1"/>
</dbReference>
<dbReference type="InterPro" id="IPR010435">
    <property type="entry name" value="C5a/SBT2-like_Fn3"/>
</dbReference>
<evidence type="ECO:0000256" key="2">
    <source>
        <dbReference type="ARBA" id="ARBA00022512"/>
    </source>
</evidence>
<dbReference type="Gene3D" id="3.50.30.30">
    <property type="match status" value="1"/>
</dbReference>
<keyword evidence="5" id="KW-0732">Signal</keyword>
<keyword evidence="2" id="KW-0134">Cell wall</keyword>
<dbReference type="AlphaFoldDB" id="A0AA48MAM1"/>
<feature type="domain" description="Peptidase S8/S53" evidence="12">
    <location>
        <begin position="227"/>
        <end position="677"/>
    </location>
</feature>
<comment type="similarity">
    <text evidence="1 9 10">Belongs to the peptidase S8 family.</text>
</comment>
<evidence type="ECO:0000259" key="15">
    <source>
        <dbReference type="Pfam" id="PF06280"/>
    </source>
</evidence>
<dbReference type="InterPro" id="IPR003137">
    <property type="entry name" value="PA_domain"/>
</dbReference>
<dbReference type="InterPro" id="IPR046450">
    <property type="entry name" value="PA_dom_sf"/>
</dbReference>
<dbReference type="PROSITE" id="PS00137">
    <property type="entry name" value="SUBTILASE_HIS"/>
    <property type="match status" value="1"/>
</dbReference>
<dbReference type="GO" id="GO:0006508">
    <property type="term" value="P:proteolysis"/>
    <property type="evidence" value="ECO:0007669"/>
    <property type="project" value="UniProtKB-KW"/>
</dbReference>
<dbReference type="CDD" id="cd07474">
    <property type="entry name" value="Peptidases_S8_subtilisin_Vpr-like"/>
    <property type="match status" value="1"/>
</dbReference>
<evidence type="ECO:0000259" key="13">
    <source>
        <dbReference type="Pfam" id="PF02225"/>
    </source>
</evidence>
<evidence type="ECO:0000313" key="16">
    <source>
        <dbReference type="EMBL" id="CAJ1004357.1"/>
    </source>
</evidence>
<proteinExistence type="inferred from homology"/>
<dbReference type="Pfam" id="PF06280">
    <property type="entry name" value="fn3_5"/>
    <property type="match status" value="1"/>
</dbReference>
<gene>
    <name evidence="16" type="ORF">BSPP4475_18865</name>
</gene>
<evidence type="ECO:0000259" key="12">
    <source>
        <dbReference type="Pfam" id="PF00082"/>
    </source>
</evidence>